<gene>
    <name evidence="2" type="ORF">FM068_07135</name>
</gene>
<dbReference type="RefSeq" id="WP_147270612.1">
    <property type="nucleotide sequence ID" value="NZ_CABMMN010000001.1"/>
</dbReference>
<accession>A0A6L8Q4V3</accession>
<organism evidence="2 3">
    <name type="scientific">Adlercreutzia equolifaciens</name>
    <dbReference type="NCBI Taxonomy" id="446660"/>
    <lineage>
        <taxon>Bacteria</taxon>
        <taxon>Bacillati</taxon>
        <taxon>Actinomycetota</taxon>
        <taxon>Coriobacteriia</taxon>
        <taxon>Eggerthellales</taxon>
        <taxon>Eggerthellaceae</taxon>
        <taxon>Adlercreutzia</taxon>
    </lineage>
</organism>
<evidence type="ECO:0000313" key="2">
    <source>
        <dbReference type="EMBL" id="MZG28363.1"/>
    </source>
</evidence>
<protein>
    <recommendedName>
        <fullName evidence="4">DUF559 domain-containing protein</fullName>
    </recommendedName>
</protein>
<sequence length="355" mass="39824">MKVYLSHITALRFWRAWSILRPLTLQEFHSTGKVADANLFPSNIYQTSAVLRDCAIRECDIHSLFDELPEMPELRFCLKDCTDGLGAKPWHILHDGKEGTKSSMLAERHRSLLNYPRGSFVRIAEGLFVCSPELVFVQMASCLSFGELLALGYELCGCYPRSTQKSVPLVRRPLTTPNRLMAYAARLNGAKGAKLARAVAKQVRAKSGSVMETELAAIAFTAEVYGGLGIAEALINAPVALSEEARRVARTDWVVLDFYWPKAHFGIEYNGRTAHASADQQDRDSRKRDGLMVDGIETATMTNSQFQNVTECTALLDRVSGRAGKKRRKRRAAHADAHRKLRRQVSKFHQQHFPF</sequence>
<dbReference type="AlphaFoldDB" id="A0A6L8Q4V3"/>
<dbReference type="Proteomes" id="UP000472380">
    <property type="component" value="Unassembled WGS sequence"/>
</dbReference>
<reference evidence="2 3" key="1">
    <citation type="submission" date="2019-07" db="EMBL/GenBank/DDBJ databases">
        <title>Draft genome sequence of Adlercreutzia equolifaciens IPLA 37004, a human intestinal strain that does not produces equol from daidzein.</title>
        <authorList>
            <person name="Vazquez L."/>
            <person name="Florez A.B."/>
            <person name="Mayo B."/>
        </authorList>
    </citation>
    <scope>NUCLEOTIDE SEQUENCE [LARGE SCALE GENOMIC DNA]</scope>
    <source>
        <strain evidence="2 3">IPLA 37004</strain>
    </source>
</reference>
<proteinExistence type="predicted"/>
<evidence type="ECO:0008006" key="4">
    <source>
        <dbReference type="Google" id="ProtNLM"/>
    </source>
</evidence>
<name>A0A6L8Q4V3_9ACTN</name>
<feature type="compositionally biased region" description="Basic residues" evidence="1">
    <location>
        <begin position="323"/>
        <end position="332"/>
    </location>
</feature>
<dbReference type="EMBL" id="VJNE01000013">
    <property type="protein sequence ID" value="MZG28363.1"/>
    <property type="molecule type" value="Genomic_DNA"/>
</dbReference>
<evidence type="ECO:0000313" key="3">
    <source>
        <dbReference type="Proteomes" id="UP000472380"/>
    </source>
</evidence>
<comment type="caution">
    <text evidence="2">The sequence shown here is derived from an EMBL/GenBank/DDBJ whole genome shotgun (WGS) entry which is preliminary data.</text>
</comment>
<feature type="region of interest" description="Disordered" evidence="1">
    <location>
        <begin position="320"/>
        <end position="339"/>
    </location>
</feature>
<dbReference type="Gene3D" id="3.40.960.10">
    <property type="entry name" value="VSR Endonuclease"/>
    <property type="match status" value="1"/>
</dbReference>
<evidence type="ECO:0000256" key="1">
    <source>
        <dbReference type="SAM" id="MobiDB-lite"/>
    </source>
</evidence>